<dbReference type="CDD" id="cd00371">
    <property type="entry name" value="HMA"/>
    <property type="match status" value="1"/>
</dbReference>
<feature type="region of interest" description="Disordered" evidence="1">
    <location>
        <begin position="69"/>
        <end position="106"/>
    </location>
</feature>
<comment type="caution">
    <text evidence="3">The sequence shown here is derived from an EMBL/GenBank/DDBJ whole genome shotgun (WGS) entry which is preliminary data.</text>
</comment>
<evidence type="ECO:0000313" key="4">
    <source>
        <dbReference type="Proteomes" id="UP000290289"/>
    </source>
</evidence>
<dbReference type="InterPro" id="IPR013785">
    <property type="entry name" value="Aldolase_TIM"/>
</dbReference>
<dbReference type="Pfam" id="PF00403">
    <property type="entry name" value="HMA"/>
    <property type="match status" value="1"/>
</dbReference>
<dbReference type="InterPro" id="IPR009215">
    <property type="entry name" value="TIM-br_IGPS-like"/>
</dbReference>
<accession>A0A498KI48</accession>
<dbReference type="Gene3D" id="3.20.20.70">
    <property type="entry name" value="Aldolase class I"/>
    <property type="match status" value="1"/>
</dbReference>
<dbReference type="PANTHER" id="PTHR31862">
    <property type="entry name" value="UPF0261 DOMAIN PROTEIN (AFU_ORTHOLOGUE AFUA_1G10120)"/>
    <property type="match status" value="1"/>
</dbReference>
<dbReference type="InterPro" id="IPR051353">
    <property type="entry name" value="Tobamovirus_resist_UPF0261"/>
</dbReference>
<dbReference type="SUPFAM" id="SSF51621">
    <property type="entry name" value="Phosphoenolpyruvate/pyruvate domain"/>
    <property type="match status" value="1"/>
</dbReference>
<feature type="domain" description="HMA" evidence="2">
    <location>
        <begin position="2"/>
        <end position="69"/>
    </location>
</feature>
<dbReference type="GO" id="GO:0003824">
    <property type="term" value="F:catalytic activity"/>
    <property type="evidence" value="ECO:0007669"/>
    <property type="project" value="InterPro"/>
</dbReference>
<evidence type="ECO:0000313" key="3">
    <source>
        <dbReference type="EMBL" id="RXI07378.1"/>
    </source>
</evidence>
<dbReference type="PANTHER" id="PTHR31862:SF1">
    <property type="entry name" value="UPF0261 DOMAIN PROTEIN (AFU_ORTHOLOGUE AFUA_1G10120)"/>
    <property type="match status" value="1"/>
</dbReference>
<protein>
    <recommendedName>
        <fullName evidence="2">HMA domain-containing protein</fullName>
    </recommendedName>
</protein>
<dbReference type="Gene3D" id="3.40.50.12020">
    <property type="entry name" value="Uncharacterised protein family UPF0261, NN domain"/>
    <property type="match status" value="1"/>
</dbReference>
<organism evidence="3 4">
    <name type="scientific">Malus domestica</name>
    <name type="common">Apple</name>
    <name type="synonym">Pyrus malus</name>
    <dbReference type="NCBI Taxonomy" id="3750"/>
    <lineage>
        <taxon>Eukaryota</taxon>
        <taxon>Viridiplantae</taxon>
        <taxon>Streptophyta</taxon>
        <taxon>Embryophyta</taxon>
        <taxon>Tracheophyta</taxon>
        <taxon>Spermatophyta</taxon>
        <taxon>Magnoliopsida</taxon>
        <taxon>eudicotyledons</taxon>
        <taxon>Gunneridae</taxon>
        <taxon>Pentapetalae</taxon>
        <taxon>rosids</taxon>
        <taxon>fabids</taxon>
        <taxon>Rosales</taxon>
        <taxon>Rosaceae</taxon>
        <taxon>Amygdaloideae</taxon>
        <taxon>Maleae</taxon>
        <taxon>Malus</taxon>
    </lineage>
</organism>
<evidence type="ECO:0000256" key="1">
    <source>
        <dbReference type="SAM" id="MobiDB-lite"/>
    </source>
</evidence>
<dbReference type="InterPro" id="IPR044122">
    <property type="entry name" value="UPF0261_N"/>
</dbReference>
<dbReference type="STRING" id="3750.A0A498KI48"/>
<dbReference type="InterPro" id="IPR056778">
    <property type="entry name" value="UPF0261_C"/>
</dbReference>
<dbReference type="Proteomes" id="UP000290289">
    <property type="component" value="Chromosome 2"/>
</dbReference>
<dbReference type="AlphaFoldDB" id="A0A498KI48"/>
<dbReference type="Pfam" id="PF06792">
    <property type="entry name" value="UPF0261"/>
    <property type="match status" value="1"/>
</dbReference>
<proteinExistence type="predicted"/>
<dbReference type="Gene3D" id="3.30.70.100">
    <property type="match status" value="1"/>
</dbReference>
<reference evidence="3 4" key="1">
    <citation type="submission" date="2018-10" db="EMBL/GenBank/DDBJ databases">
        <title>A high-quality apple genome assembly.</title>
        <authorList>
            <person name="Hu J."/>
        </authorList>
    </citation>
    <scope>NUCLEOTIDE SEQUENCE [LARGE SCALE GENOMIC DNA]</scope>
    <source>
        <strain evidence="4">cv. HFTH1</strain>
        <tissue evidence="3">Young leaf</tissue>
    </source>
</reference>
<dbReference type="SUPFAM" id="SSF55008">
    <property type="entry name" value="HMA, heavy metal-associated domain"/>
    <property type="match status" value="1"/>
</dbReference>
<keyword evidence="4" id="KW-1185">Reference proteome</keyword>
<evidence type="ECO:0000259" key="2">
    <source>
        <dbReference type="PROSITE" id="PS50846"/>
    </source>
</evidence>
<dbReference type="Pfam" id="PF09370">
    <property type="entry name" value="PEP_hydrolase"/>
    <property type="match status" value="1"/>
</dbReference>
<dbReference type="GO" id="GO:0046872">
    <property type="term" value="F:metal ion binding"/>
    <property type="evidence" value="ECO:0007669"/>
    <property type="project" value="InterPro"/>
</dbReference>
<name>A0A498KI48_MALDO</name>
<dbReference type="InterPro" id="IPR006121">
    <property type="entry name" value="HMA_dom"/>
</dbReference>
<dbReference type="PROSITE" id="PS50846">
    <property type="entry name" value="HMA_2"/>
    <property type="match status" value="1"/>
</dbReference>
<gene>
    <name evidence="3" type="ORF">DVH24_026514</name>
</gene>
<dbReference type="Gene3D" id="3.40.50.12030">
    <property type="entry name" value="Uncharacterised protein family UPF0261, NC domain"/>
    <property type="match status" value="2"/>
</dbReference>
<feature type="compositionally biased region" description="Basic and acidic residues" evidence="1">
    <location>
        <begin position="74"/>
        <end position="92"/>
    </location>
</feature>
<dbReference type="EMBL" id="RDQH01000328">
    <property type="protein sequence ID" value="RXI07378.1"/>
    <property type="molecule type" value="Genomic_DNA"/>
</dbReference>
<dbReference type="InterPro" id="IPR015813">
    <property type="entry name" value="Pyrv/PenolPyrv_kinase-like_dom"/>
</dbReference>
<dbReference type="InterPro" id="IPR036163">
    <property type="entry name" value="HMA_dom_sf"/>
</dbReference>
<dbReference type="Pfam" id="PF23189">
    <property type="entry name" value="UPF0261_C"/>
    <property type="match status" value="1"/>
</dbReference>
<sequence length="601" mass="64137">MVQRTVLKVDIHCQKCQRKLLKAVSVLQGVDKLEVDAAKGTLTVTGDCDPYEIIVRTRQACKYAEVVSIGPPPAEKKPEQKKPEKKDPKVEPCHMPYYPEPCQRRTNHRGTRDILAQSFLPETVSVSSDQVKVLVVDVSASRTETDTNPTDFEFVSRKEILRHYSEAAADQLPVDRGEAVAVMSKELENFLTQAQKDGVLAGAVGLGGSEGTALISSALRSLQSEVVLSNAAAAFCGMVVGRVGRGGDSDGGGGGVEKSTVGLTMFGVTSQCVNGVKERLEKEGYETLVFHATGVGGRAMESLVRDGFIKVSLMRTTVFENKKFAGFIADKLNKSSSKVVVCLPQKETLQGTRVVLHQLKDQINRGIPIIGAGAGTGISAKFEEAGGVDLMVVYNSGRFCVAGRGSLAGLLPFADANAVVLDMANEVLPVGGEEGTCSCWGMWHRSFSPYGFLPKAGGVDWILWCPKISNSWDSMMVNLDKILKKLEWDTCRLEVEMIEKAHKMGLLTTPYAFNQDEAMQMAKAGADIIVAHMGMGLTTCGSIGAKTAVSLEESVVHVQNIADAASRINPNAIVLCHGGAASAAGANHGDVPTHLPSGAGE</sequence>